<dbReference type="EMBL" id="NPDU01000025">
    <property type="protein sequence ID" value="PJZ61816.1"/>
    <property type="molecule type" value="Genomic_DNA"/>
</dbReference>
<dbReference type="Pfam" id="PF03102">
    <property type="entry name" value="NeuB"/>
    <property type="match status" value="1"/>
</dbReference>
<dbReference type="SUPFAM" id="SSF51569">
    <property type="entry name" value="Aldolase"/>
    <property type="match status" value="1"/>
</dbReference>
<sequence length="334" mass="37641">MKEITIGDRKIGGDKTFIIAEVGSNHCQDINLAFETIDASVLAGADAVKFQSLNVDQLYSNPSQEIVDLHKKIDFPEEWHLILKQYCEKKGILFFSSPTYLSVVDLMEEIEVSLYKLASAQVGTFPQIIERVAKTGKPVILSTGLVDYGQIQKVVQIFKNVGNEKYIILHCNSLYPAPYDKVNLRLMNVYSEMFDCISGFSDHTLGNHICVAAVALGAKVIEKHITLKRDLPSPDAPLAIEPHEFSDLVKSIREVEESLKFSPRLALEEDEQKFKNRILYKPFLKAAKSKGTSVGFKDFEFKRTPSGKMDANQLFTETLPIILERDFKDGEIFQ</sequence>
<evidence type="ECO:0000313" key="3">
    <source>
        <dbReference type="Proteomes" id="UP000232149"/>
    </source>
</evidence>
<dbReference type="Gene3D" id="3.20.20.70">
    <property type="entry name" value="Aldolase class I"/>
    <property type="match status" value="1"/>
</dbReference>
<reference evidence="2 3" key="1">
    <citation type="submission" date="2017-07" db="EMBL/GenBank/DDBJ databases">
        <title>Leptospira spp. isolated from tropical soils.</title>
        <authorList>
            <person name="Thibeaux R."/>
            <person name="Iraola G."/>
            <person name="Ferres I."/>
            <person name="Bierque E."/>
            <person name="Girault D."/>
            <person name="Soupe-Gilbert M.-E."/>
            <person name="Picardeau M."/>
            <person name="Goarant C."/>
        </authorList>
    </citation>
    <scope>NUCLEOTIDE SEQUENCE [LARGE SCALE GENOMIC DNA]</scope>
    <source>
        <strain evidence="2 3">FH2-B-D1</strain>
    </source>
</reference>
<evidence type="ECO:0000259" key="1">
    <source>
        <dbReference type="Pfam" id="PF03102"/>
    </source>
</evidence>
<protein>
    <submittedName>
        <fullName evidence="2">NeuB family protein</fullName>
    </submittedName>
</protein>
<organism evidence="2 3">
    <name type="scientific">Leptospira adleri</name>
    <dbReference type="NCBI Taxonomy" id="2023186"/>
    <lineage>
        <taxon>Bacteria</taxon>
        <taxon>Pseudomonadati</taxon>
        <taxon>Spirochaetota</taxon>
        <taxon>Spirochaetia</taxon>
        <taxon>Leptospirales</taxon>
        <taxon>Leptospiraceae</taxon>
        <taxon>Leptospira</taxon>
    </lineage>
</organism>
<gene>
    <name evidence="2" type="ORF">CH376_11250</name>
</gene>
<dbReference type="InterPro" id="IPR013785">
    <property type="entry name" value="Aldolase_TIM"/>
</dbReference>
<dbReference type="Proteomes" id="UP000232149">
    <property type="component" value="Unassembled WGS sequence"/>
</dbReference>
<comment type="caution">
    <text evidence="2">The sequence shown here is derived from an EMBL/GenBank/DDBJ whole genome shotgun (WGS) entry which is preliminary data.</text>
</comment>
<dbReference type="InterPro" id="IPR051690">
    <property type="entry name" value="PseI-like"/>
</dbReference>
<keyword evidence="3" id="KW-1185">Reference proteome</keyword>
<evidence type="ECO:0000313" key="2">
    <source>
        <dbReference type="EMBL" id="PJZ61816.1"/>
    </source>
</evidence>
<accession>A0ABX4NY91</accession>
<dbReference type="PANTHER" id="PTHR42966:SF1">
    <property type="entry name" value="SIALIC ACID SYNTHASE"/>
    <property type="match status" value="1"/>
</dbReference>
<feature type="domain" description="PseI/NeuA/B-like" evidence="1">
    <location>
        <begin position="37"/>
        <end position="259"/>
    </location>
</feature>
<dbReference type="PANTHER" id="PTHR42966">
    <property type="entry name" value="N-ACETYLNEURAMINATE SYNTHASE"/>
    <property type="match status" value="1"/>
</dbReference>
<dbReference type="RefSeq" id="WP_100788094.1">
    <property type="nucleotide sequence ID" value="NZ_NPDU01000025.1"/>
</dbReference>
<proteinExistence type="predicted"/>
<dbReference type="InterPro" id="IPR013132">
    <property type="entry name" value="PseI/NeuA/B-like_N"/>
</dbReference>
<name>A0ABX4NY91_9LEPT</name>